<dbReference type="InterPro" id="IPR021445">
    <property type="entry name" value="DUF3095"/>
</dbReference>
<dbReference type="STRING" id="366533.SAMN05444339_10783"/>
<name>A0A1M5C9U9_LOKAT</name>
<accession>A0A1M5C9U9</accession>
<protein>
    <recommendedName>
        <fullName evidence="3">Adenylate cyclase</fullName>
    </recommendedName>
</protein>
<dbReference type="AlphaFoldDB" id="A0A1M5C9U9"/>
<keyword evidence="2" id="KW-1185">Reference proteome</keyword>
<dbReference type="EMBL" id="FQUE01000007">
    <property type="protein sequence ID" value="SHF51505.1"/>
    <property type="molecule type" value="Genomic_DNA"/>
</dbReference>
<sequence>MSGEATRRSRPIDNASFYTALPLIDAFESLSDTANFSALPDDWLIGVSDIEGSTAEIAKGRYKAVNMVGAAVISAQLNAARGAAFPFVFGGDGATFAIWPAQAQAAEASLRAVQRWALDEYGIVLRAALVPVRDILDAGLRIAVARYRVSDGVDYAMFHGGGASWAERALKDGAYGLAPAPPGVRPDLSGLSCRWAPQTARNDMILSLVVVPVPGASPRQFAQVAAEVVSLAQALDRGGHPVPRDGPAMQWPPEGLALEARAQRGSGSLRRQRIGILFQSFLALVLTRTGWKVGGFDARHHNRIVAANSDFRKWDDGLKMTLDCDTETLVRIEALLSDYHSRGILRYGLHRQDSAIMTCIVPSILRDDHVHFVDGADGGYTAAAAAMKAQG</sequence>
<gene>
    <name evidence="1" type="ORF">SAMN05444339_10783</name>
</gene>
<evidence type="ECO:0000313" key="2">
    <source>
        <dbReference type="Proteomes" id="UP000183987"/>
    </source>
</evidence>
<organism evidence="1 2">
    <name type="scientific">Loktanella atrilutea</name>
    <dbReference type="NCBI Taxonomy" id="366533"/>
    <lineage>
        <taxon>Bacteria</taxon>
        <taxon>Pseudomonadati</taxon>
        <taxon>Pseudomonadota</taxon>
        <taxon>Alphaproteobacteria</taxon>
        <taxon>Rhodobacterales</taxon>
        <taxon>Roseobacteraceae</taxon>
        <taxon>Loktanella</taxon>
    </lineage>
</organism>
<dbReference type="Proteomes" id="UP000183987">
    <property type="component" value="Unassembled WGS sequence"/>
</dbReference>
<evidence type="ECO:0008006" key="3">
    <source>
        <dbReference type="Google" id="ProtNLM"/>
    </source>
</evidence>
<dbReference type="RefSeq" id="WP_245810689.1">
    <property type="nucleotide sequence ID" value="NZ_FQUE01000007.1"/>
</dbReference>
<dbReference type="Pfam" id="PF11294">
    <property type="entry name" value="DUF3095"/>
    <property type="match status" value="1"/>
</dbReference>
<evidence type="ECO:0000313" key="1">
    <source>
        <dbReference type="EMBL" id="SHF51505.1"/>
    </source>
</evidence>
<proteinExistence type="predicted"/>
<reference evidence="2" key="1">
    <citation type="submission" date="2016-11" db="EMBL/GenBank/DDBJ databases">
        <authorList>
            <person name="Varghese N."/>
            <person name="Submissions S."/>
        </authorList>
    </citation>
    <scope>NUCLEOTIDE SEQUENCE [LARGE SCALE GENOMIC DNA]</scope>
    <source>
        <strain evidence="2">DSM 29326</strain>
    </source>
</reference>